<evidence type="ECO:0000259" key="8">
    <source>
        <dbReference type="Pfam" id="PF12697"/>
    </source>
</evidence>
<dbReference type="GO" id="GO:0031902">
    <property type="term" value="C:late endosome membrane"/>
    <property type="evidence" value="ECO:0007669"/>
    <property type="project" value="UniProtKB-SubCell"/>
</dbReference>
<dbReference type="Pfam" id="PF12697">
    <property type="entry name" value="Abhydrolase_6"/>
    <property type="match status" value="1"/>
</dbReference>
<dbReference type="InterPro" id="IPR029058">
    <property type="entry name" value="AB_hydrolase_fold"/>
</dbReference>
<name>A0A814I094_9BILA</name>
<dbReference type="GO" id="GO:0031966">
    <property type="term" value="C:mitochondrial membrane"/>
    <property type="evidence" value="ECO:0007669"/>
    <property type="project" value="UniProtKB-SubCell"/>
</dbReference>
<comment type="caution">
    <text evidence="9">The sequence shown here is derived from an EMBL/GenBank/DDBJ whole genome shotgun (WGS) entry which is preliminary data.</text>
</comment>
<gene>
    <name evidence="10" type="ORF">JBS370_LOCUS27625</name>
    <name evidence="9" type="ORF">ZHD862_LOCUS13303</name>
</gene>
<dbReference type="Proteomes" id="UP000663836">
    <property type="component" value="Unassembled WGS sequence"/>
</dbReference>
<comment type="catalytic activity">
    <reaction evidence="1">
        <text>Hydrolyzes glycerol monoesters of long-chain fatty acids.</text>
        <dbReference type="EC" id="3.1.1.23"/>
    </reaction>
</comment>
<evidence type="ECO:0000313" key="11">
    <source>
        <dbReference type="Proteomes" id="UP000663864"/>
    </source>
</evidence>
<proteinExistence type="predicted"/>
<protein>
    <recommendedName>
        <fullName evidence="2">acylglycerol lipase</fullName>
        <ecNumber evidence="2">3.1.1.23</ecNumber>
    </recommendedName>
</protein>
<accession>A0A814I094</accession>
<evidence type="ECO:0000256" key="7">
    <source>
        <dbReference type="ARBA" id="ARBA00049568"/>
    </source>
</evidence>
<dbReference type="EC" id="3.1.1.23" evidence="2"/>
<dbReference type="GO" id="GO:0005765">
    <property type="term" value="C:lysosomal membrane"/>
    <property type="evidence" value="ECO:0007669"/>
    <property type="project" value="UniProtKB-SubCell"/>
</dbReference>
<dbReference type="AlphaFoldDB" id="A0A814I094"/>
<dbReference type="GO" id="GO:0047372">
    <property type="term" value="F:monoacylglycerol lipase activity"/>
    <property type="evidence" value="ECO:0007669"/>
    <property type="project" value="UniProtKB-EC"/>
</dbReference>
<comment type="catalytic activity">
    <reaction evidence="6">
        <text>1-dodecanoylglycerol + H2O = dodecanoate + glycerol + H(+)</text>
        <dbReference type="Rhea" id="RHEA:44316"/>
        <dbReference type="ChEBI" id="CHEBI:15377"/>
        <dbReference type="ChEBI" id="CHEBI:15378"/>
        <dbReference type="ChEBI" id="CHEBI:17754"/>
        <dbReference type="ChEBI" id="CHEBI:18262"/>
        <dbReference type="ChEBI" id="CHEBI:75539"/>
    </reaction>
</comment>
<dbReference type="InterPro" id="IPR050266">
    <property type="entry name" value="AB_hydrolase_sf"/>
</dbReference>
<organism evidence="9 11">
    <name type="scientific">Rotaria sordida</name>
    <dbReference type="NCBI Taxonomy" id="392033"/>
    <lineage>
        <taxon>Eukaryota</taxon>
        <taxon>Metazoa</taxon>
        <taxon>Spiralia</taxon>
        <taxon>Gnathifera</taxon>
        <taxon>Rotifera</taxon>
        <taxon>Eurotatoria</taxon>
        <taxon>Bdelloidea</taxon>
        <taxon>Philodinida</taxon>
        <taxon>Philodinidae</taxon>
        <taxon>Rotaria</taxon>
    </lineage>
</organism>
<dbReference type="SUPFAM" id="SSF53474">
    <property type="entry name" value="alpha/beta-Hydrolases"/>
    <property type="match status" value="1"/>
</dbReference>
<feature type="domain" description="AB hydrolase-1" evidence="8">
    <location>
        <begin position="27"/>
        <end position="132"/>
    </location>
</feature>
<dbReference type="PANTHER" id="PTHR43798">
    <property type="entry name" value="MONOACYLGLYCEROL LIPASE"/>
    <property type="match status" value="1"/>
</dbReference>
<evidence type="ECO:0000256" key="4">
    <source>
        <dbReference type="ARBA" id="ARBA00037874"/>
    </source>
</evidence>
<comment type="function">
    <text evidence="7">Lipase that preferentially hydrolysis medium-chain saturated monoacylglycerols including 2-arachidonoylglycerol. Through 2-arachidonoylglycerol degradation may regulate endocannabinoid signaling pathways. Also has a lysophosphatidyl lipase activity with a preference for lysophosphatidylglycerol among other lysophospholipids. Also able to degrade bis(monoacylglycero)phosphate (BMP) and constitutes the major enzyme for BMP catabolism. BMP, also known as lysobisphosphatidic acid, is enriched in late endosomes and lysosomes and plays a key role in the formation of intraluminal vesicles and in lipid sorting.</text>
</comment>
<evidence type="ECO:0000256" key="5">
    <source>
        <dbReference type="ARBA" id="ARBA00046308"/>
    </source>
</evidence>
<dbReference type="EMBL" id="CAJNOT010000543">
    <property type="protein sequence ID" value="CAF1016381.1"/>
    <property type="molecule type" value="Genomic_DNA"/>
</dbReference>
<dbReference type="PANTHER" id="PTHR43798:SF5">
    <property type="entry name" value="MONOACYLGLYCEROL LIPASE ABHD6"/>
    <property type="match status" value="1"/>
</dbReference>
<evidence type="ECO:0000256" key="3">
    <source>
        <dbReference type="ARBA" id="ARBA00037797"/>
    </source>
</evidence>
<comment type="subcellular location">
    <subcellularLocation>
        <location evidence="3">Late endosome membrane</location>
        <topology evidence="3">Single-pass type II membrane protein</topology>
    </subcellularLocation>
    <subcellularLocation>
        <location evidence="4">Lysosome membrane</location>
        <topology evidence="4">Single-pass type II membrane protein</topology>
    </subcellularLocation>
    <subcellularLocation>
        <location evidence="5">Mitochondrion membrane</location>
        <topology evidence="5">Single-pass type II membrane protein</topology>
    </subcellularLocation>
</comment>
<dbReference type="GO" id="GO:0046464">
    <property type="term" value="P:acylglycerol catabolic process"/>
    <property type="evidence" value="ECO:0007669"/>
    <property type="project" value="TreeGrafter"/>
</dbReference>
<dbReference type="InterPro" id="IPR000073">
    <property type="entry name" value="AB_hydrolase_1"/>
</dbReference>
<evidence type="ECO:0000313" key="10">
    <source>
        <dbReference type="EMBL" id="CAF4024820.1"/>
    </source>
</evidence>
<reference evidence="9" key="1">
    <citation type="submission" date="2021-02" db="EMBL/GenBank/DDBJ databases">
        <authorList>
            <person name="Nowell W R."/>
        </authorList>
    </citation>
    <scope>NUCLEOTIDE SEQUENCE</scope>
</reference>
<dbReference type="Proteomes" id="UP000663864">
    <property type="component" value="Unassembled WGS sequence"/>
</dbReference>
<evidence type="ECO:0000313" key="9">
    <source>
        <dbReference type="EMBL" id="CAF1016381.1"/>
    </source>
</evidence>
<evidence type="ECO:0000256" key="6">
    <source>
        <dbReference type="ARBA" id="ARBA00047662"/>
    </source>
</evidence>
<dbReference type="EMBL" id="CAJOBD010005248">
    <property type="protein sequence ID" value="CAF4024820.1"/>
    <property type="molecule type" value="Genomic_DNA"/>
</dbReference>
<evidence type="ECO:0000256" key="1">
    <source>
        <dbReference type="ARBA" id="ARBA00001613"/>
    </source>
</evidence>
<dbReference type="Gene3D" id="3.40.50.1820">
    <property type="entry name" value="alpha/beta hydrolase"/>
    <property type="match status" value="1"/>
</dbReference>
<evidence type="ECO:0000256" key="2">
    <source>
        <dbReference type="ARBA" id="ARBA00013254"/>
    </source>
</evidence>
<sequence>MKPWGPNNKLIHVAHLRAPESKLPSIIYLSGFGISMYYVKPLLLKFVEFMDEPVEVFSFDLPGYGASESPDNWNTENLESELLLLQQVFTKARLRKPFILIGGSLGGLLAHLYYLTYPEDVAVVSASDLSKNRPRGGLTGEETLQWWRDNQQLFLRSSDNAGFIYCADFNHVQCVLDMELAANATKAILTQIHNEIIH</sequence>